<dbReference type="RefSeq" id="WP_278057827.1">
    <property type="nucleotide sequence ID" value="NZ_CP121247.1"/>
</dbReference>
<dbReference type="CDD" id="cd01167">
    <property type="entry name" value="bac_FRK"/>
    <property type="match status" value="1"/>
</dbReference>
<dbReference type="Gene3D" id="3.40.1190.20">
    <property type="match status" value="1"/>
</dbReference>
<dbReference type="InterPro" id="IPR029056">
    <property type="entry name" value="Ribokinase-like"/>
</dbReference>
<comment type="similarity">
    <text evidence="1">Belongs to the carbohydrate kinase PfkB family.</text>
</comment>
<dbReference type="InterPro" id="IPR050306">
    <property type="entry name" value="PfkB_Carbo_kinase"/>
</dbReference>
<protein>
    <submittedName>
        <fullName evidence="7">Fructokinase</fullName>
        <ecNumber evidence="7">2.7.1.4</ecNumber>
    </submittedName>
</protein>
<dbReference type="Proteomes" id="UP001235966">
    <property type="component" value="Unassembled WGS sequence"/>
</dbReference>
<feature type="domain" description="Carbohydrate kinase PfkB" evidence="6">
    <location>
        <begin position="3"/>
        <end position="87"/>
    </location>
</feature>
<dbReference type="EC" id="2.7.1.4" evidence="7"/>
<evidence type="ECO:0000259" key="6">
    <source>
        <dbReference type="Pfam" id="PF00294"/>
    </source>
</evidence>
<evidence type="ECO:0000256" key="4">
    <source>
        <dbReference type="ARBA" id="ARBA00022777"/>
    </source>
</evidence>
<evidence type="ECO:0000313" key="7">
    <source>
        <dbReference type="EMBL" id="MDP9800450.1"/>
    </source>
</evidence>
<comment type="caution">
    <text evidence="7">The sequence shown here is derived from an EMBL/GenBank/DDBJ whole genome shotgun (WGS) entry which is preliminary data.</text>
</comment>
<feature type="domain" description="Carbohydrate kinase PfkB" evidence="6">
    <location>
        <begin position="161"/>
        <end position="320"/>
    </location>
</feature>
<evidence type="ECO:0000313" key="8">
    <source>
        <dbReference type="Proteomes" id="UP001235966"/>
    </source>
</evidence>
<dbReference type="PANTHER" id="PTHR43085">
    <property type="entry name" value="HEXOKINASE FAMILY MEMBER"/>
    <property type="match status" value="1"/>
</dbReference>
<evidence type="ECO:0000256" key="1">
    <source>
        <dbReference type="ARBA" id="ARBA00010688"/>
    </source>
</evidence>
<dbReference type="InterPro" id="IPR002173">
    <property type="entry name" value="Carboh/pur_kinase_PfkB_CS"/>
</dbReference>
<dbReference type="GO" id="GO:0008865">
    <property type="term" value="F:fructokinase activity"/>
    <property type="evidence" value="ECO:0007669"/>
    <property type="project" value="UniProtKB-EC"/>
</dbReference>
<organism evidence="7 8">
    <name type="scientific">Arcanobacterium wilhelmae</name>
    <dbReference type="NCBI Taxonomy" id="1803177"/>
    <lineage>
        <taxon>Bacteria</taxon>
        <taxon>Bacillati</taxon>
        <taxon>Actinomycetota</taxon>
        <taxon>Actinomycetes</taxon>
        <taxon>Actinomycetales</taxon>
        <taxon>Actinomycetaceae</taxon>
        <taxon>Arcanobacterium</taxon>
    </lineage>
</organism>
<proteinExistence type="inferred from homology"/>
<dbReference type="PANTHER" id="PTHR43085:SF1">
    <property type="entry name" value="PSEUDOURIDINE KINASE-RELATED"/>
    <property type="match status" value="1"/>
</dbReference>
<reference evidence="7 8" key="1">
    <citation type="submission" date="2023-07" db="EMBL/GenBank/DDBJ databases">
        <title>Sequencing the genomes of 1000 actinobacteria strains.</title>
        <authorList>
            <person name="Klenk H.-P."/>
        </authorList>
    </citation>
    <scope>NUCLEOTIDE SEQUENCE [LARGE SCALE GENOMIC DNA]</scope>
    <source>
        <strain evidence="7 8">DSM 102162</strain>
    </source>
</reference>
<keyword evidence="5" id="KW-0067">ATP-binding</keyword>
<dbReference type="Pfam" id="PF00294">
    <property type="entry name" value="PfkB"/>
    <property type="match status" value="2"/>
</dbReference>
<evidence type="ECO:0000256" key="3">
    <source>
        <dbReference type="ARBA" id="ARBA00022741"/>
    </source>
</evidence>
<gene>
    <name evidence="7" type="ORF">J2S49_000526</name>
</gene>
<keyword evidence="2 7" id="KW-0808">Transferase</keyword>
<dbReference type="PROSITE" id="PS00584">
    <property type="entry name" value="PFKB_KINASES_2"/>
    <property type="match status" value="1"/>
</dbReference>
<keyword evidence="8" id="KW-1185">Reference proteome</keyword>
<name>A0ABT9N9R2_9ACTO</name>
<sequence length="325" mass="33305">MSLLVIGEALIDVIEAGGEVTERPGGSPANVAIGVSRLGIPARLLTSFGDDARGEALIDWLGADHVFVERAPAERTASATALIGADGSARYTFDIAWDLAGAAVDVSRVSHVHTGSIGALLEPGATSVLELVRRARGVGAGTEPDAGADVSPESAGVAGATVSYDPNIRPALIEDMVAVRGRVRELIALADVVKCSDEDLAYLFDTDVPDETAVIAYAHEFAATGPALVAVTRGSQGVIAVNRAGDIVRVPAPDVDVVDTVGAGDSFMAALIYQLDRRGLTGAKNRAALNTLGAAELAEICEFAARAAAITCSREGANPPSIDEL</sequence>
<dbReference type="EMBL" id="JAUSQW010000001">
    <property type="protein sequence ID" value="MDP9800450.1"/>
    <property type="molecule type" value="Genomic_DNA"/>
</dbReference>
<evidence type="ECO:0000256" key="5">
    <source>
        <dbReference type="ARBA" id="ARBA00022840"/>
    </source>
</evidence>
<evidence type="ECO:0000256" key="2">
    <source>
        <dbReference type="ARBA" id="ARBA00022679"/>
    </source>
</evidence>
<dbReference type="SUPFAM" id="SSF53613">
    <property type="entry name" value="Ribokinase-like"/>
    <property type="match status" value="1"/>
</dbReference>
<keyword evidence="3" id="KW-0547">Nucleotide-binding</keyword>
<dbReference type="InterPro" id="IPR011611">
    <property type="entry name" value="PfkB_dom"/>
</dbReference>
<dbReference type="PROSITE" id="PS00583">
    <property type="entry name" value="PFKB_KINASES_1"/>
    <property type="match status" value="1"/>
</dbReference>
<accession>A0ABT9N9R2</accession>
<keyword evidence="4" id="KW-0418">Kinase</keyword>